<comment type="caution">
    <text evidence="1">The sequence shown here is derived from an EMBL/GenBank/DDBJ whole genome shotgun (WGS) entry which is preliminary data.</text>
</comment>
<dbReference type="AlphaFoldDB" id="A0A5B2Z9L9"/>
<dbReference type="EMBL" id="VUOD01000014">
    <property type="protein sequence ID" value="KAA2283894.1"/>
    <property type="molecule type" value="Genomic_DNA"/>
</dbReference>
<proteinExistence type="predicted"/>
<keyword evidence="2" id="KW-1185">Reference proteome</keyword>
<sequence>MSNDPAFTEIELAQRWAISIKTLQRWRSENRGPRYIKLSKVVRYRLADILDYEQAQRQGEPVRDELPPLPSSA</sequence>
<name>A0A5B2Z9L9_9GAMM</name>
<organism evidence="1 2">
    <name type="scientific">Arenimonas fontis</name>
    <dbReference type="NCBI Taxonomy" id="2608255"/>
    <lineage>
        <taxon>Bacteria</taxon>
        <taxon>Pseudomonadati</taxon>
        <taxon>Pseudomonadota</taxon>
        <taxon>Gammaproteobacteria</taxon>
        <taxon>Lysobacterales</taxon>
        <taxon>Lysobacteraceae</taxon>
        <taxon>Arenimonas</taxon>
    </lineage>
</organism>
<reference evidence="1 2" key="1">
    <citation type="submission" date="2019-09" db="EMBL/GenBank/DDBJ databases">
        <title>Arenimonas chukotkensis sp. nov., a bacterium isolated from Chukotka hot spring, Arctic region, Russia.</title>
        <authorList>
            <person name="Zayulina K.S."/>
            <person name="Prokofeva M.I."/>
            <person name="Elcheninov A.G."/>
            <person name="Novikov A."/>
            <person name="Kochetkova T.V."/>
            <person name="Kublanov I.V."/>
        </authorList>
    </citation>
    <scope>NUCLEOTIDE SEQUENCE [LARGE SCALE GENOMIC DNA]</scope>
    <source>
        <strain evidence="1 2">3729k</strain>
    </source>
</reference>
<dbReference type="Proteomes" id="UP000322165">
    <property type="component" value="Unassembled WGS sequence"/>
</dbReference>
<evidence type="ECO:0000313" key="1">
    <source>
        <dbReference type="EMBL" id="KAA2283894.1"/>
    </source>
</evidence>
<accession>A0A5B2Z9L9</accession>
<dbReference type="RefSeq" id="WP_149861422.1">
    <property type="nucleotide sequence ID" value="NZ_VUOD01000014.1"/>
</dbReference>
<gene>
    <name evidence="1" type="ORF">F0415_11770</name>
</gene>
<protein>
    <submittedName>
        <fullName evidence="1">Helix-turn-helix domain-containing protein</fullName>
    </submittedName>
</protein>
<dbReference type="InterPro" id="IPR009061">
    <property type="entry name" value="DNA-bd_dom_put_sf"/>
</dbReference>
<evidence type="ECO:0000313" key="2">
    <source>
        <dbReference type="Proteomes" id="UP000322165"/>
    </source>
</evidence>
<reference evidence="1 2" key="2">
    <citation type="submission" date="2019-09" db="EMBL/GenBank/DDBJ databases">
        <authorList>
            <person name="Mazur A."/>
        </authorList>
    </citation>
    <scope>NUCLEOTIDE SEQUENCE [LARGE SCALE GENOMIC DNA]</scope>
    <source>
        <strain evidence="1 2">3729k</strain>
    </source>
</reference>
<dbReference type="SUPFAM" id="SSF46955">
    <property type="entry name" value="Putative DNA-binding domain"/>
    <property type="match status" value="1"/>
</dbReference>